<dbReference type="CDD" id="cd04882">
    <property type="entry name" value="ACT_Bt0572_2"/>
    <property type="match status" value="1"/>
</dbReference>
<gene>
    <name evidence="2" type="ORF">SAMN05192546_101332</name>
</gene>
<reference evidence="2 3" key="1">
    <citation type="submission" date="2016-10" db="EMBL/GenBank/DDBJ databases">
        <authorList>
            <person name="de Groot N.N."/>
        </authorList>
    </citation>
    <scope>NUCLEOTIDE SEQUENCE [LARGE SCALE GENOMIC DNA]</scope>
    <source>
        <strain evidence="2 3">APO</strain>
    </source>
</reference>
<evidence type="ECO:0000313" key="3">
    <source>
        <dbReference type="Proteomes" id="UP000199230"/>
    </source>
</evidence>
<dbReference type="Pfam" id="PF19571">
    <property type="entry name" value="ACT_8"/>
    <property type="match status" value="1"/>
</dbReference>
<dbReference type="RefSeq" id="WP_093310320.1">
    <property type="nucleotide sequence ID" value="NZ_FNPV01000001.1"/>
</dbReference>
<dbReference type="CDD" id="cd04908">
    <property type="entry name" value="ACT_Bt0572_1"/>
    <property type="match status" value="1"/>
</dbReference>
<dbReference type="AlphaFoldDB" id="A0A1H3IZA0"/>
<dbReference type="Gene3D" id="3.30.2130.10">
    <property type="entry name" value="VC0802-like"/>
    <property type="match status" value="1"/>
</dbReference>
<organism evidence="2 3">
    <name type="scientific">Tindallia californiensis</name>
    <dbReference type="NCBI Taxonomy" id="159292"/>
    <lineage>
        <taxon>Bacteria</taxon>
        <taxon>Bacillati</taxon>
        <taxon>Bacillota</taxon>
        <taxon>Clostridia</taxon>
        <taxon>Peptostreptococcales</taxon>
        <taxon>Tindalliaceae</taxon>
        <taxon>Tindallia</taxon>
    </lineage>
</organism>
<accession>A0A1H3IZA0</accession>
<dbReference type="InterPro" id="IPR045739">
    <property type="entry name" value="ACT_dom_pair"/>
</dbReference>
<name>A0A1H3IZA0_9FIRM</name>
<dbReference type="EMBL" id="FNPV01000001">
    <property type="protein sequence ID" value="SDY32508.1"/>
    <property type="molecule type" value="Genomic_DNA"/>
</dbReference>
<proteinExistence type="predicted"/>
<evidence type="ECO:0000259" key="1">
    <source>
        <dbReference type="PROSITE" id="PS51671"/>
    </source>
</evidence>
<dbReference type="Proteomes" id="UP000199230">
    <property type="component" value="Unassembled WGS sequence"/>
</dbReference>
<feature type="domain" description="ACT" evidence="1">
    <location>
        <begin position="71"/>
        <end position="150"/>
    </location>
</feature>
<dbReference type="SUPFAM" id="SSF55021">
    <property type="entry name" value="ACT-like"/>
    <property type="match status" value="2"/>
</dbReference>
<dbReference type="PANTHER" id="PTHR40099:SF1">
    <property type="entry name" value="ACETOLACTATE SYNTHASE, SMALL SUBUNIT"/>
    <property type="match status" value="1"/>
</dbReference>
<dbReference type="InterPro" id="IPR045865">
    <property type="entry name" value="ACT-like_dom_sf"/>
</dbReference>
<dbReference type="InterPro" id="IPR002912">
    <property type="entry name" value="ACT_dom"/>
</dbReference>
<dbReference type="STRING" id="159292.SAMN05192546_101332"/>
<evidence type="ECO:0000313" key="2">
    <source>
        <dbReference type="EMBL" id="SDY32508.1"/>
    </source>
</evidence>
<sequence length="150" mass="16845">MVIKQLSVFLENSPGRLKAATQVLADSKINMRALTLADTADFGVLRIIVDKPGDAVDILKKNHFAVKITEVLAVEMDDTPGGLNTVLGILENNQVNIEYMYAFMGSKPRKALVIFRVDQLEKAIKCLQLEEVRLISTEKEVEELIHFCWE</sequence>
<protein>
    <submittedName>
        <fullName evidence="2">Uncharacterized conserved protein, contains tandem ACT domains</fullName>
    </submittedName>
</protein>
<dbReference type="PROSITE" id="PS51671">
    <property type="entry name" value="ACT"/>
    <property type="match status" value="1"/>
</dbReference>
<dbReference type="OrthoDB" id="9790662at2"/>
<dbReference type="PANTHER" id="PTHR40099">
    <property type="entry name" value="ACETOLACTATE SYNTHASE, SMALL SUBUNIT"/>
    <property type="match status" value="1"/>
</dbReference>
<keyword evidence="3" id="KW-1185">Reference proteome</keyword>